<name>A0A8X8KGC2_ACIGI</name>
<evidence type="ECO:0000313" key="3">
    <source>
        <dbReference type="EMBL" id="MCF0265931.1"/>
    </source>
</evidence>
<dbReference type="AlphaFoldDB" id="A0A8X8KGC2"/>
<feature type="domain" description="Chlorhexidine efflux transporter" evidence="2">
    <location>
        <begin position="71"/>
        <end position="133"/>
    </location>
</feature>
<evidence type="ECO:0000313" key="4">
    <source>
        <dbReference type="Proteomes" id="UP000887320"/>
    </source>
</evidence>
<protein>
    <submittedName>
        <fullName evidence="3">PACE efflux transporter</fullName>
    </submittedName>
</protein>
<evidence type="ECO:0000259" key="2">
    <source>
        <dbReference type="Pfam" id="PF05232"/>
    </source>
</evidence>
<organism evidence="3 4">
    <name type="scientific">Acinetobacter guillouiae</name>
    <name type="common">Acinetobacter genomosp. 11</name>
    <dbReference type="NCBI Taxonomy" id="106649"/>
    <lineage>
        <taxon>Bacteria</taxon>
        <taxon>Pseudomonadati</taxon>
        <taxon>Pseudomonadota</taxon>
        <taxon>Gammaproteobacteria</taxon>
        <taxon>Moraxellales</taxon>
        <taxon>Moraxellaceae</taxon>
        <taxon>Acinetobacter</taxon>
    </lineage>
</organism>
<dbReference type="Proteomes" id="UP000887320">
    <property type="component" value="Unassembled WGS sequence"/>
</dbReference>
<proteinExistence type="predicted"/>
<keyword evidence="1" id="KW-1133">Transmembrane helix</keyword>
<dbReference type="RefSeq" id="WP_234623905.1">
    <property type="nucleotide sequence ID" value="NZ_JAHWXT010000006.1"/>
</dbReference>
<dbReference type="InterPro" id="IPR058208">
    <property type="entry name" value="PACE"/>
</dbReference>
<comment type="caution">
    <text evidence="3">The sequence shown here is derived from an EMBL/GenBank/DDBJ whole genome shotgun (WGS) entry which is preliminary data.</text>
</comment>
<dbReference type="EMBL" id="JAHWXT010000006">
    <property type="protein sequence ID" value="MCF0265931.1"/>
    <property type="molecule type" value="Genomic_DNA"/>
</dbReference>
<feature type="domain" description="Chlorhexidine efflux transporter" evidence="2">
    <location>
        <begin position="3"/>
        <end position="65"/>
    </location>
</feature>
<feature type="transmembrane region" description="Helical" evidence="1">
    <location>
        <begin position="106"/>
        <end position="128"/>
    </location>
</feature>
<feature type="transmembrane region" description="Helical" evidence="1">
    <location>
        <begin position="80"/>
        <end position="100"/>
    </location>
</feature>
<dbReference type="InterPro" id="IPR007896">
    <property type="entry name" value="BTP_bacteria"/>
</dbReference>
<dbReference type="NCBIfam" id="NF033664">
    <property type="entry name" value="PACE_transport"/>
    <property type="match status" value="1"/>
</dbReference>
<feature type="transmembrane region" description="Helical" evidence="1">
    <location>
        <begin position="7"/>
        <end position="28"/>
    </location>
</feature>
<dbReference type="Pfam" id="PF05232">
    <property type="entry name" value="BTP"/>
    <property type="match status" value="2"/>
</dbReference>
<evidence type="ECO:0000256" key="1">
    <source>
        <dbReference type="SAM" id="Phobius"/>
    </source>
</evidence>
<gene>
    <name evidence="3" type="ORF">KW868_15905</name>
</gene>
<feature type="transmembrane region" description="Helical" evidence="1">
    <location>
        <begin position="40"/>
        <end position="59"/>
    </location>
</feature>
<reference evidence="3" key="1">
    <citation type="submission" date="2021-07" db="EMBL/GenBank/DDBJ databases">
        <authorList>
            <person name="Fernandez M."/>
            <person name="Pereira P."/>
            <person name="Torres Tejerizo G.A."/>
            <person name="Gonzalez P."/>
            <person name="Agostini E."/>
        </authorList>
    </citation>
    <scope>NUCLEOTIDE SEQUENCE</scope>
    <source>
        <strain evidence="3">SFC 500-1A</strain>
    </source>
</reference>
<keyword evidence="1" id="KW-0812">Transmembrane</keyword>
<sequence>MQGLKRRVIYVSTYEIIGLGISSLGLALLSGTQLTHTGPLAFLITTIAVSWNFIYNLIFEAWEKRQTLRQRTVKRRVAHAIGFQLTLVVFLIPLIAWWMNISFLDAFLLDAALIVIIPIYTFIFNWSFDRLFGVPLSAQA</sequence>
<keyword evidence="1" id="KW-0472">Membrane</keyword>
<accession>A0A8X8KGC2</accession>